<evidence type="ECO:0000313" key="3">
    <source>
        <dbReference type="Proteomes" id="UP000067523"/>
    </source>
</evidence>
<feature type="compositionally biased region" description="Basic and acidic residues" evidence="1">
    <location>
        <begin position="53"/>
        <end position="62"/>
    </location>
</feature>
<dbReference type="AlphaFoldDB" id="A0A0U2XB90"/>
<dbReference type="KEGG" id="erx:ATZ35_09520"/>
<organism evidence="2 3">
    <name type="scientific">Enterococcus rotai</name>
    <dbReference type="NCBI Taxonomy" id="118060"/>
    <lineage>
        <taxon>Bacteria</taxon>
        <taxon>Bacillati</taxon>
        <taxon>Bacillota</taxon>
        <taxon>Bacilli</taxon>
        <taxon>Lactobacillales</taxon>
        <taxon>Enterococcaceae</taxon>
        <taxon>Enterococcus</taxon>
    </lineage>
</organism>
<evidence type="ECO:0000313" key="2">
    <source>
        <dbReference type="EMBL" id="ALS37384.1"/>
    </source>
</evidence>
<gene>
    <name evidence="2" type="ORF">ATZ35_09520</name>
</gene>
<reference evidence="3" key="1">
    <citation type="submission" date="2015-12" db="EMBL/GenBank/DDBJ databases">
        <authorList>
            <person name="Lauer A."/>
            <person name="Humrighouse B."/>
            <person name="Loparev V."/>
            <person name="Shewmaker P.L."/>
            <person name="Whitney A.M."/>
            <person name="McLaughlin R.W."/>
        </authorList>
    </citation>
    <scope>NUCLEOTIDE SEQUENCE [LARGE SCALE GENOMIC DNA]</scope>
    <source>
        <strain evidence="3">LMG 26678</strain>
    </source>
</reference>
<evidence type="ECO:0000256" key="1">
    <source>
        <dbReference type="SAM" id="MobiDB-lite"/>
    </source>
</evidence>
<dbReference type="RefSeq" id="WP_208927046.1">
    <property type="nucleotide sequence ID" value="NZ_CP013655.1"/>
</dbReference>
<feature type="compositionally biased region" description="Basic residues" evidence="1">
    <location>
        <begin position="82"/>
        <end position="91"/>
    </location>
</feature>
<protein>
    <submittedName>
        <fullName evidence="2">Uncharacterized protein</fullName>
    </submittedName>
</protein>
<feature type="region of interest" description="Disordered" evidence="1">
    <location>
        <begin position="53"/>
        <end position="98"/>
    </location>
</feature>
<dbReference type="STRING" id="118060.ATZ35_09520"/>
<keyword evidence="3" id="KW-1185">Reference proteome</keyword>
<name>A0A0U2XB90_9ENTE</name>
<dbReference type="EMBL" id="CP013655">
    <property type="protein sequence ID" value="ALS37384.1"/>
    <property type="molecule type" value="Genomic_DNA"/>
</dbReference>
<proteinExistence type="predicted"/>
<accession>A0A0U2XB90</accession>
<dbReference type="Proteomes" id="UP000067523">
    <property type="component" value="Chromosome"/>
</dbReference>
<sequence>MKKKMISGLFVGLLIGTMGFVTVSEAIGQGEEERMDSYEMKSRHERHREIMNNQLTDEKKQDQVMSEDEYYGRRQNGDQNHMRKTRGRHQSRMNGSCW</sequence>